<dbReference type="EMBL" id="JBBNAE010000009">
    <property type="protein sequence ID" value="KAK9096086.1"/>
    <property type="molecule type" value="Genomic_DNA"/>
</dbReference>
<evidence type="ECO:0000256" key="1">
    <source>
        <dbReference type="ARBA" id="ARBA00023186"/>
    </source>
</evidence>
<gene>
    <name evidence="4" type="ORF">Sjap_021583</name>
</gene>
<keyword evidence="1" id="KW-0143">Chaperone</keyword>
<dbReference type="InterPro" id="IPR002939">
    <property type="entry name" value="DnaJ_C"/>
</dbReference>
<dbReference type="FunFam" id="2.60.260.20:FF:000015">
    <property type="entry name" value="Heat shock protein 40"/>
    <property type="match status" value="1"/>
</dbReference>
<dbReference type="InterPro" id="IPR036869">
    <property type="entry name" value="J_dom_sf"/>
</dbReference>
<dbReference type="CDD" id="cd10747">
    <property type="entry name" value="DnaJ_C"/>
    <property type="match status" value="1"/>
</dbReference>
<dbReference type="InterPro" id="IPR008971">
    <property type="entry name" value="HSP40/DnaJ_pept-bd"/>
</dbReference>
<proteinExistence type="predicted"/>
<dbReference type="GO" id="GO:0051082">
    <property type="term" value="F:unfolded protein binding"/>
    <property type="evidence" value="ECO:0007669"/>
    <property type="project" value="InterPro"/>
</dbReference>
<dbReference type="PANTHER" id="PTHR24078">
    <property type="entry name" value="DNAJ HOMOLOG SUBFAMILY C MEMBER"/>
    <property type="match status" value="1"/>
</dbReference>
<dbReference type="Pfam" id="PF01556">
    <property type="entry name" value="DnaJ_C"/>
    <property type="match status" value="1"/>
</dbReference>
<dbReference type="CDD" id="cd06257">
    <property type="entry name" value="DnaJ"/>
    <property type="match status" value="1"/>
</dbReference>
<reference evidence="4 5" key="1">
    <citation type="submission" date="2024-01" db="EMBL/GenBank/DDBJ databases">
        <title>Genome assemblies of Stephania.</title>
        <authorList>
            <person name="Yang L."/>
        </authorList>
    </citation>
    <scope>NUCLEOTIDE SEQUENCE [LARGE SCALE GENOMIC DNA]</scope>
    <source>
        <strain evidence="4">QJT</strain>
        <tissue evidence="4">Leaf</tissue>
    </source>
</reference>
<dbReference type="GO" id="GO:0006457">
    <property type="term" value="P:protein folding"/>
    <property type="evidence" value="ECO:0007669"/>
    <property type="project" value="InterPro"/>
</dbReference>
<dbReference type="InterPro" id="IPR001623">
    <property type="entry name" value="DnaJ_domain"/>
</dbReference>
<evidence type="ECO:0000313" key="5">
    <source>
        <dbReference type="Proteomes" id="UP001417504"/>
    </source>
</evidence>
<organism evidence="4 5">
    <name type="scientific">Stephania japonica</name>
    <dbReference type="NCBI Taxonomy" id="461633"/>
    <lineage>
        <taxon>Eukaryota</taxon>
        <taxon>Viridiplantae</taxon>
        <taxon>Streptophyta</taxon>
        <taxon>Embryophyta</taxon>
        <taxon>Tracheophyta</taxon>
        <taxon>Spermatophyta</taxon>
        <taxon>Magnoliopsida</taxon>
        <taxon>Ranunculales</taxon>
        <taxon>Menispermaceae</taxon>
        <taxon>Menispermoideae</taxon>
        <taxon>Cissampelideae</taxon>
        <taxon>Stephania</taxon>
    </lineage>
</organism>
<sequence>MGGGNHSPSPSQDFHGILNVAKTGVSIKDIGKAYKNLIMRWHPHDKHPNKAEPKLQNDGLKDQKGTQGEGIMFGGNYTNNDEDSSFKRGAFRHQSLDNFFSPPSTSTSMAPNFLSKSSSTRTFNPTPSLNTLSKSASRRSSVNISYSGFLSKKKVLPVEKKVECTLEELCYGCQKKIKITRDVHSDNGTMIQEEELLRIKVKPGWKNGTKITFEGVGDEKPGCLPADVTFFIEEIKHQVFTRHGDDLDMQVEIPLVQALTGCYVSIPLLSGEKMNLQLNDIIQPGYEKVIAGQGMPSNKKQGRRGDLRIKFQVNFPTELTDEQRSEILGILHESP</sequence>
<feature type="domain" description="Chaperone DnaJ C-terminal" evidence="3">
    <location>
        <begin position="159"/>
        <end position="316"/>
    </location>
</feature>
<evidence type="ECO:0000259" key="3">
    <source>
        <dbReference type="Pfam" id="PF01556"/>
    </source>
</evidence>
<evidence type="ECO:0000313" key="4">
    <source>
        <dbReference type="EMBL" id="KAK9096086.1"/>
    </source>
</evidence>
<accession>A0AAP0EMQ7</accession>
<feature type="compositionally biased region" description="Basic and acidic residues" evidence="2">
    <location>
        <begin position="46"/>
        <end position="64"/>
    </location>
</feature>
<keyword evidence="5" id="KW-1185">Reference proteome</keyword>
<dbReference type="SUPFAM" id="SSF49493">
    <property type="entry name" value="HSP40/DnaJ peptide-binding domain"/>
    <property type="match status" value="2"/>
</dbReference>
<comment type="caution">
    <text evidence="4">The sequence shown here is derived from an EMBL/GenBank/DDBJ whole genome shotgun (WGS) entry which is preliminary data.</text>
</comment>
<name>A0AAP0EMQ7_9MAGN</name>
<protein>
    <recommendedName>
        <fullName evidence="3">Chaperone DnaJ C-terminal domain-containing protein</fullName>
    </recommendedName>
</protein>
<dbReference type="FunFam" id="2.60.260.20:FF:000006">
    <property type="entry name" value="DnaJ subfamily B member 13"/>
    <property type="match status" value="1"/>
</dbReference>
<evidence type="ECO:0000256" key="2">
    <source>
        <dbReference type="SAM" id="MobiDB-lite"/>
    </source>
</evidence>
<dbReference type="Gene3D" id="2.60.260.20">
    <property type="entry name" value="Urease metallochaperone UreE, N-terminal domain"/>
    <property type="match status" value="2"/>
</dbReference>
<dbReference type="PANTHER" id="PTHR24078:SF555">
    <property type="entry name" value="DNAJ CHAPERONE CARBOXY-TERMINAL DOMAIN PROTEIN"/>
    <property type="match status" value="1"/>
</dbReference>
<dbReference type="GO" id="GO:0005829">
    <property type="term" value="C:cytosol"/>
    <property type="evidence" value="ECO:0007669"/>
    <property type="project" value="TreeGrafter"/>
</dbReference>
<dbReference type="Gene3D" id="1.10.287.110">
    <property type="entry name" value="DnaJ domain"/>
    <property type="match status" value="1"/>
</dbReference>
<dbReference type="InterPro" id="IPR051339">
    <property type="entry name" value="DnaJ_subfamily_B"/>
</dbReference>
<dbReference type="Proteomes" id="UP001417504">
    <property type="component" value="Unassembled WGS sequence"/>
</dbReference>
<dbReference type="AlphaFoldDB" id="A0AAP0EMQ7"/>
<dbReference type="GO" id="GO:0051087">
    <property type="term" value="F:protein-folding chaperone binding"/>
    <property type="evidence" value="ECO:0007669"/>
    <property type="project" value="TreeGrafter"/>
</dbReference>
<dbReference type="SUPFAM" id="SSF46565">
    <property type="entry name" value="Chaperone J-domain"/>
    <property type="match status" value="1"/>
</dbReference>
<feature type="region of interest" description="Disordered" evidence="2">
    <location>
        <begin position="43"/>
        <end position="69"/>
    </location>
</feature>